<comment type="caution">
    <text evidence="3">The sequence shown here is derived from an EMBL/GenBank/DDBJ whole genome shotgun (WGS) entry which is preliminary data.</text>
</comment>
<proteinExistence type="predicted"/>
<feature type="compositionally biased region" description="Basic and acidic residues" evidence="1">
    <location>
        <begin position="310"/>
        <end position="320"/>
    </location>
</feature>
<reference evidence="3 4" key="1">
    <citation type="submission" date="2019-09" db="EMBL/GenBank/DDBJ databases">
        <authorList>
            <person name="Park J.-S."/>
            <person name="Choi H.-J."/>
        </authorList>
    </citation>
    <scope>NUCLEOTIDE SEQUENCE [LARGE SCALE GENOMIC DNA]</scope>
    <source>
        <strain evidence="3 4">176SS1-4</strain>
    </source>
</reference>
<feature type="compositionally biased region" description="Basic and acidic residues" evidence="1">
    <location>
        <begin position="106"/>
        <end position="115"/>
    </location>
</feature>
<keyword evidence="4" id="KW-1185">Reference proteome</keyword>
<feature type="transmembrane region" description="Helical" evidence="2">
    <location>
        <begin position="17"/>
        <end position="38"/>
    </location>
</feature>
<keyword evidence="2" id="KW-1133">Transmembrane helix</keyword>
<evidence type="ECO:0000256" key="1">
    <source>
        <dbReference type="SAM" id="MobiDB-lite"/>
    </source>
</evidence>
<evidence type="ECO:0000313" key="4">
    <source>
        <dbReference type="Proteomes" id="UP000326554"/>
    </source>
</evidence>
<name>A0A5J5GDL3_9RHOB</name>
<feature type="compositionally biased region" description="Low complexity" evidence="1">
    <location>
        <begin position="83"/>
        <end position="102"/>
    </location>
</feature>
<keyword evidence="2" id="KW-0812">Transmembrane</keyword>
<dbReference type="RefSeq" id="WP_150446413.1">
    <property type="nucleotide sequence ID" value="NZ_VYQE01000005.1"/>
</dbReference>
<gene>
    <name evidence="3" type="ORF">F3S47_16590</name>
</gene>
<dbReference type="AlphaFoldDB" id="A0A5J5GDL3"/>
<dbReference type="Proteomes" id="UP000326554">
    <property type="component" value="Unassembled WGS sequence"/>
</dbReference>
<feature type="compositionally biased region" description="Low complexity" evidence="1">
    <location>
        <begin position="285"/>
        <end position="296"/>
    </location>
</feature>
<organism evidence="3 4">
    <name type="scientific">Histidinibacterium aquaticum</name>
    <dbReference type="NCBI Taxonomy" id="2613962"/>
    <lineage>
        <taxon>Bacteria</taxon>
        <taxon>Pseudomonadati</taxon>
        <taxon>Pseudomonadota</taxon>
        <taxon>Alphaproteobacteria</taxon>
        <taxon>Rhodobacterales</taxon>
        <taxon>Paracoccaceae</taxon>
        <taxon>Histidinibacterium</taxon>
    </lineage>
</organism>
<keyword evidence="2" id="KW-0472">Membrane</keyword>
<sequence length="320" mass="31695">MAGMDLSFKRADRGSSVFWRIIAVAVGVGLIIALALILDARTGTPVDVENEDGIPVQTGEGTAPEGVADTSETTLSDPAADSAVEMGAGADVAGDGVTDEGAPSARTDESPERGVTETPGEGEPPVEPGSVVEDEDGAAADGETATEGEEAATEDGAAAEQTSEEDAAAADEGTSEAGEAPVASEGSETGTAEEGDAATTEAPENAPLEESAPGEPAEEQEAAAQDGDSEPVATMRRAQDDGTSEDAGPVAAIASGEEDEGSVPGDDTAASITEQGAEQPTDLVNDPNDGAPIDPDGGAGNFYPTPSGPEGRDDNPLTAE</sequence>
<feature type="compositionally biased region" description="Acidic residues" evidence="1">
    <location>
        <begin position="132"/>
        <end position="153"/>
    </location>
</feature>
<protein>
    <submittedName>
        <fullName evidence="3">Uncharacterized protein</fullName>
    </submittedName>
</protein>
<evidence type="ECO:0000256" key="2">
    <source>
        <dbReference type="SAM" id="Phobius"/>
    </source>
</evidence>
<feature type="region of interest" description="Disordered" evidence="1">
    <location>
        <begin position="49"/>
        <end position="320"/>
    </location>
</feature>
<dbReference type="EMBL" id="VYQE01000005">
    <property type="protein sequence ID" value="KAA9006161.1"/>
    <property type="molecule type" value="Genomic_DNA"/>
</dbReference>
<accession>A0A5J5GDL3</accession>
<feature type="compositionally biased region" description="Low complexity" evidence="1">
    <location>
        <begin position="116"/>
        <end position="131"/>
    </location>
</feature>
<evidence type="ECO:0000313" key="3">
    <source>
        <dbReference type="EMBL" id="KAA9006161.1"/>
    </source>
</evidence>